<organism evidence="2 3">
    <name type="scientific">Streptomyces gossypii</name>
    <dbReference type="NCBI Taxonomy" id="2883101"/>
    <lineage>
        <taxon>Bacteria</taxon>
        <taxon>Bacillati</taxon>
        <taxon>Actinomycetota</taxon>
        <taxon>Actinomycetes</taxon>
        <taxon>Kitasatosporales</taxon>
        <taxon>Streptomycetaceae</taxon>
        <taxon>Streptomyces</taxon>
    </lineage>
</organism>
<accession>A0ABT2JKP0</accession>
<sequence>MTSTILVTGGTGTLGQLFVPRLREAGCKDIRVLTRGSHQDRDGVRFVTGDLAKGQGLDAAVEGATTIVHCASASKGDAEATRNLMQAASRSGGSPHLVYTSIVGVDLVTFGYFGTKLASEGVVADSGLPWTMLRITQFYDLLLKGAQKVAKMPLAPIPSGFRVQPVDPDEVAARLVELTLGEPAGRVPDMAGPRATDAVELIREYMRITNRRRKVMPVWMPGLGKIRAGGLMVPEGDLSPEHQGKGTWEEFLHKKLKSA</sequence>
<proteinExistence type="predicted"/>
<name>A0ABT2JKP0_9ACTN</name>
<dbReference type="Gene3D" id="3.40.50.720">
    <property type="entry name" value="NAD(P)-binding Rossmann-like Domain"/>
    <property type="match status" value="1"/>
</dbReference>
<dbReference type="Pfam" id="PF13460">
    <property type="entry name" value="NAD_binding_10"/>
    <property type="match status" value="1"/>
</dbReference>
<gene>
    <name evidence="2" type="ORF">LHJ74_00525</name>
</gene>
<dbReference type="PANTHER" id="PTHR43162">
    <property type="match status" value="1"/>
</dbReference>
<evidence type="ECO:0000313" key="2">
    <source>
        <dbReference type="EMBL" id="MCT2588442.1"/>
    </source>
</evidence>
<dbReference type="EMBL" id="JAJAGO010000001">
    <property type="protein sequence ID" value="MCT2588442.1"/>
    <property type="molecule type" value="Genomic_DNA"/>
</dbReference>
<keyword evidence="3" id="KW-1185">Reference proteome</keyword>
<evidence type="ECO:0000259" key="1">
    <source>
        <dbReference type="Pfam" id="PF13460"/>
    </source>
</evidence>
<feature type="domain" description="NAD(P)-binding" evidence="1">
    <location>
        <begin position="9"/>
        <end position="140"/>
    </location>
</feature>
<dbReference type="PANTHER" id="PTHR43162:SF1">
    <property type="entry name" value="PRESTALK A DIFFERENTIATION PROTEIN A"/>
    <property type="match status" value="1"/>
</dbReference>
<dbReference type="Proteomes" id="UP001156389">
    <property type="component" value="Unassembled WGS sequence"/>
</dbReference>
<comment type="caution">
    <text evidence="2">The sequence shown here is derived from an EMBL/GenBank/DDBJ whole genome shotgun (WGS) entry which is preliminary data.</text>
</comment>
<protein>
    <submittedName>
        <fullName evidence="2">SDR family oxidoreductase</fullName>
    </submittedName>
</protein>
<dbReference type="SUPFAM" id="SSF51735">
    <property type="entry name" value="NAD(P)-binding Rossmann-fold domains"/>
    <property type="match status" value="1"/>
</dbReference>
<dbReference type="InterPro" id="IPR036291">
    <property type="entry name" value="NAD(P)-bd_dom_sf"/>
</dbReference>
<dbReference type="InterPro" id="IPR016040">
    <property type="entry name" value="NAD(P)-bd_dom"/>
</dbReference>
<dbReference type="InterPro" id="IPR051604">
    <property type="entry name" value="Ergot_Alk_Oxidoreductase"/>
</dbReference>
<reference evidence="2 3" key="1">
    <citation type="submission" date="2021-10" db="EMBL/GenBank/DDBJ databases">
        <title>Streptomyces gossypii sp. nov., isolated from soil collected from cotton field.</title>
        <authorList>
            <person name="Ge X."/>
            <person name="Chen X."/>
            <person name="Liu W."/>
        </authorList>
    </citation>
    <scope>NUCLEOTIDE SEQUENCE [LARGE SCALE GENOMIC DNA]</scope>
    <source>
        <strain evidence="2 3">N2-109</strain>
    </source>
</reference>
<dbReference type="RefSeq" id="WP_260215350.1">
    <property type="nucleotide sequence ID" value="NZ_JAJAGO010000001.1"/>
</dbReference>
<evidence type="ECO:0000313" key="3">
    <source>
        <dbReference type="Proteomes" id="UP001156389"/>
    </source>
</evidence>